<evidence type="ECO:0000313" key="11">
    <source>
        <dbReference type="Proteomes" id="UP000192638"/>
    </source>
</evidence>
<dbReference type="EMBL" id="CP007647">
    <property type="protein sequence ID" value="AIR11576.1"/>
    <property type="molecule type" value="Genomic_DNA"/>
</dbReference>
<dbReference type="NCBIfam" id="TIGR01847">
    <property type="entry name" value="bacteriocin_sig"/>
    <property type="match status" value="1"/>
</dbReference>
<dbReference type="EMBL" id="LXZO01000115">
    <property type="protein sequence ID" value="PAY44886.1"/>
    <property type="molecule type" value="Genomic_DNA"/>
</dbReference>
<dbReference type="EMBL" id="CP017108">
    <property type="protein sequence ID" value="AOO74383.1"/>
    <property type="molecule type" value="Genomic_DNA"/>
</dbReference>
<dbReference type="Pfam" id="PF19154">
    <property type="entry name" value="DUF5836"/>
    <property type="match status" value="1"/>
</dbReference>
<gene>
    <name evidence="7" type="ORF">A8C52_10125</name>
    <name evidence="6" type="ORF">B6U60_09540</name>
    <name evidence="5" type="ORF">BHF65_08860</name>
    <name evidence="8" type="ORF">DB362_07490</name>
    <name evidence="4" type="ORF">LSJ_2167c</name>
</gene>
<dbReference type="EMBL" id="NBEB01000100">
    <property type="protein sequence ID" value="OQQ81977.1"/>
    <property type="molecule type" value="Genomic_DNA"/>
</dbReference>
<geneLocation type="plasmid" evidence="5">
    <name>pLS_1</name>
</geneLocation>
<dbReference type="InterPro" id="IPR043896">
    <property type="entry name" value="AbpIP"/>
</dbReference>
<dbReference type="RefSeq" id="WP_034983611.1">
    <property type="nucleotide sequence ID" value="NZ_CP007647.1"/>
</dbReference>
<sequence>MKFEVLTEKKLQVIVGGKQEGGTKTYDKVCRFKFLGICK</sequence>
<dbReference type="GeneID" id="89466652"/>
<keyword evidence="2" id="KW-0044">Antibiotic</keyword>
<accession>A0A089QKU3</accession>
<dbReference type="Proteomes" id="UP000192638">
    <property type="component" value="Unassembled WGS sequence"/>
</dbReference>
<evidence type="ECO:0000256" key="2">
    <source>
        <dbReference type="ARBA" id="ARBA00023022"/>
    </source>
</evidence>
<geneLocation type="plasmid" evidence="10">
    <name>pls_1 sequence</name>
</geneLocation>
<dbReference type="Proteomes" id="UP000218139">
    <property type="component" value="Unassembled WGS sequence"/>
</dbReference>
<proteinExistence type="predicted"/>
<dbReference type="Proteomes" id="UP000094723">
    <property type="component" value="Plasmid pLS_1"/>
</dbReference>
<evidence type="ECO:0000256" key="1">
    <source>
        <dbReference type="ARBA" id="ARBA00022529"/>
    </source>
</evidence>
<protein>
    <submittedName>
        <fullName evidence="4">AbpIP induction peptide</fullName>
    </submittedName>
    <submittedName>
        <fullName evidence="5 8">Bacteriocin</fullName>
    </submittedName>
</protein>
<evidence type="ECO:0000313" key="13">
    <source>
        <dbReference type="Proteomes" id="UP000245607"/>
    </source>
</evidence>
<reference evidence="6 11" key="4">
    <citation type="submission" date="2017-03" db="EMBL/GenBank/DDBJ databases">
        <title>Phylogenomics and comparative genomics of Lactobacillus salivarius, a mammalian gut commensal.</title>
        <authorList>
            <person name="Harris H.M."/>
        </authorList>
    </citation>
    <scope>NUCLEOTIDE SEQUENCE [LARGE SCALE GENOMIC DNA]</scope>
    <source>
        <strain evidence="6 11">LMG 14477</strain>
    </source>
</reference>
<evidence type="ECO:0000313" key="4">
    <source>
        <dbReference type="EMBL" id="AIR11576.1"/>
    </source>
</evidence>
<evidence type="ECO:0000313" key="6">
    <source>
        <dbReference type="EMBL" id="OQQ81977.1"/>
    </source>
</evidence>
<evidence type="ECO:0000313" key="7">
    <source>
        <dbReference type="EMBL" id="PAY44886.1"/>
    </source>
</evidence>
<geneLocation type="plasmid" evidence="4 9">
    <name>pMP1046A</name>
</geneLocation>
<evidence type="ECO:0000313" key="12">
    <source>
        <dbReference type="Proteomes" id="UP000218139"/>
    </source>
</evidence>
<evidence type="ECO:0000313" key="9">
    <source>
        <dbReference type="Proteomes" id="UP000029488"/>
    </source>
</evidence>
<evidence type="ECO:0000256" key="3">
    <source>
        <dbReference type="ARBA" id="ARBA00023048"/>
    </source>
</evidence>
<dbReference type="GO" id="GO:0031640">
    <property type="term" value="P:killing of cells of another organism"/>
    <property type="evidence" value="ECO:0007669"/>
    <property type="project" value="UniProtKB-KW"/>
</dbReference>
<keyword evidence="3" id="KW-0078">Bacteriocin</keyword>
<dbReference type="InterPro" id="IPR010133">
    <property type="entry name" value="Bacteriocin_signal_seq"/>
</dbReference>
<evidence type="ECO:0000313" key="8">
    <source>
        <dbReference type="EMBL" id="PWG51649.1"/>
    </source>
</evidence>
<dbReference type="KEGG" id="lsj:LSJ_2167c"/>
<name>A0A089QKU3_9LACO</name>
<keyword evidence="4" id="KW-0614">Plasmid</keyword>
<keyword evidence="1" id="KW-0929">Antimicrobial</keyword>
<organism evidence="4 9">
    <name type="scientific">Ligilactobacillus salivarius</name>
    <dbReference type="NCBI Taxonomy" id="1624"/>
    <lineage>
        <taxon>Bacteria</taxon>
        <taxon>Bacillati</taxon>
        <taxon>Bacillota</taxon>
        <taxon>Bacilli</taxon>
        <taxon>Lactobacillales</taxon>
        <taxon>Lactobacillaceae</taxon>
        <taxon>Ligilactobacillus</taxon>
    </lineage>
</organism>
<dbReference type="GO" id="GO:0042742">
    <property type="term" value="P:defense response to bacterium"/>
    <property type="evidence" value="ECO:0007669"/>
    <property type="project" value="UniProtKB-KW"/>
</dbReference>
<reference evidence="4 9" key="1">
    <citation type="journal article" date="2014" name="BMC Genomics">
        <title>Unusual genome complexity in Lactobacillus salivarius JCM1046.</title>
        <authorList>
            <person name="Raftis E.J."/>
            <person name="Forde B.M."/>
            <person name="Claesson M.J."/>
            <person name="O'Toole P.W."/>
        </authorList>
    </citation>
    <scope>NUCLEOTIDE SEQUENCE [LARGE SCALE GENOMIC DNA]</scope>
    <source>
        <strain evidence="4 9">JCM1046</strain>
        <plasmid evidence="4 9">pMP1046A</plasmid>
    </source>
</reference>
<dbReference type="Proteomes" id="UP000029488">
    <property type="component" value="Plasmid pMP1046A"/>
</dbReference>
<evidence type="ECO:0000313" key="5">
    <source>
        <dbReference type="EMBL" id="AOO74383.1"/>
    </source>
</evidence>
<dbReference type="AlphaFoldDB" id="A0A089QKU3"/>
<reference evidence="7 12" key="2">
    <citation type="submission" date="2016-05" db="EMBL/GenBank/DDBJ databases">
        <authorList>
            <person name="Lee J.-Y."/>
            <person name="Kim E.B."/>
            <person name="Choi Y.-J."/>
        </authorList>
    </citation>
    <scope>NUCLEOTIDE SEQUENCE [LARGE SCALE GENOMIC DNA]</scope>
    <source>
        <strain evidence="7 12">KLA006</strain>
    </source>
</reference>
<dbReference type="Proteomes" id="UP000245607">
    <property type="component" value="Unassembled WGS sequence"/>
</dbReference>
<evidence type="ECO:0000313" key="10">
    <source>
        <dbReference type="Proteomes" id="UP000094723"/>
    </source>
</evidence>
<reference evidence="5 10" key="3">
    <citation type="submission" date="2016-09" db="EMBL/GenBank/DDBJ databases">
        <title>Complete Genome Sequence of Lactobacillus salivarius Jin.</title>
        <authorList>
            <person name="Jin N."/>
            <person name="Li C."/>
            <person name="Wang M."/>
            <person name="Ren D."/>
            <person name="Di Y."/>
            <person name="Pan R."/>
            <person name="Du S."/>
            <person name="Lu H."/>
            <person name="Li X."/>
            <person name="Tian M."/>
        </authorList>
    </citation>
    <scope>NUCLEOTIDE SEQUENCE [LARGE SCALE GENOMIC DNA]</scope>
    <source>
        <strain evidence="5 10">CICC 23174</strain>
        <plasmid evidence="5">pLS_1</plasmid>
        <plasmid evidence="10">pls_1 sequence</plasmid>
    </source>
</reference>
<dbReference type="EMBL" id="QFAS01000008">
    <property type="protein sequence ID" value="PWG51649.1"/>
    <property type="molecule type" value="Genomic_DNA"/>
</dbReference>
<reference evidence="8 13" key="5">
    <citation type="submission" date="2018-05" db="EMBL/GenBank/DDBJ databases">
        <title>Lactobacillus salivarius genome sequencing and assembly.</title>
        <authorList>
            <person name="Audisio C."/>
            <person name="Albarracin L."/>
            <person name="Torres M.J."/>
            <person name="Hebert E.M."/>
            <person name="Saavedra L."/>
        </authorList>
    </citation>
    <scope>NUCLEOTIDE SEQUENCE [LARGE SCALE GENOMIC DNA]</scope>
    <source>
        <strain evidence="8 13">A3iob</strain>
    </source>
</reference>